<reference evidence="1" key="1">
    <citation type="submission" date="2023-12" db="EMBL/GenBank/DDBJ databases">
        <title>Isolation of organohalide respiring bacteria Dehalococcoides mccartyi strain GPTCE1 in groundwater collected near a chemical plant in Suzhou, China.</title>
        <authorList>
            <person name="Liu G."/>
        </authorList>
    </citation>
    <scope>NUCLEOTIDE SEQUENCE</scope>
    <source>
        <strain evidence="1">GPTCE1</strain>
    </source>
</reference>
<sequence>MWTEQFNSMLILMVMAALLRYSYELSGPTSNSSKEIRLFADTLPNKEVPKPISITPQQREWAEKAVNNYAQSQEKKWQRWNEAMFEKVK</sequence>
<organism evidence="1 2">
    <name type="scientific">Dehalococcoides mccartyi</name>
    <dbReference type="NCBI Taxonomy" id="61435"/>
    <lineage>
        <taxon>Bacteria</taxon>
        <taxon>Bacillati</taxon>
        <taxon>Chloroflexota</taxon>
        <taxon>Dehalococcoidia</taxon>
        <taxon>Dehalococcoidales</taxon>
        <taxon>Dehalococcoidaceae</taxon>
        <taxon>Dehalococcoides</taxon>
    </lineage>
</organism>
<evidence type="ECO:0000313" key="1">
    <source>
        <dbReference type="EMBL" id="WRO06733.1"/>
    </source>
</evidence>
<gene>
    <name evidence="1" type="ORF">VLL09_04910</name>
</gene>
<proteinExistence type="predicted"/>
<name>A0AB38Z816_9CHLR</name>
<dbReference type="AlphaFoldDB" id="A0AB38Z816"/>
<dbReference type="Proteomes" id="UP001327986">
    <property type="component" value="Chromosome"/>
</dbReference>
<dbReference type="RefSeq" id="WP_324664282.1">
    <property type="nucleotide sequence ID" value="NZ_CP141531.1"/>
</dbReference>
<dbReference type="EMBL" id="CP141531">
    <property type="protein sequence ID" value="WRO06733.1"/>
    <property type="molecule type" value="Genomic_DNA"/>
</dbReference>
<protein>
    <submittedName>
        <fullName evidence="1">Uncharacterized protein</fullName>
    </submittedName>
</protein>
<evidence type="ECO:0000313" key="2">
    <source>
        <dbReference type="Proteomes" id="UP001327986"/>
    </source>
</evidence>
<accession>A0AB38Z816</accession>